<dbReference type="AlphaFoldDB" id="A0A7X0MW21"/>
<gene>
    <name evidence="4" type="ORF">HNR48_002015</name>
</gene>
<dbReference type="SUPFAM" id="SSF48498">
    <property type="entry name" value="Tetracyclin repressor-like, C-terminal domain"/>
    <property type="match status" value="1"/>
</dbReference>
<dbReference type="GO" id="GO:0003700">
    <property type="term" value="F:DNA-binding transcription factor activity"/>
    <property type="evidence" value="ECO:0007669"/>
    <property type="project" value="TreeGrafter"/>
</dbReference>
<dbReference type="InParanoid" id="A0A7X0MW21"/>
<evidence type="ECO:0000313" key="4">
    <source>
        <dbReference type="EMBL" id="MBB6521730.1"/>
    </source>
</evidence>
<dbReference type="SUPFAM" id="SSF46689">
    <property type="entry name" value="Homeodomain-like"/>
    <property type="match status" value="1"/>
</dbReference>
<dbReference type="PANTHER" id="PTHR30055">
    <property type="entry name" value="HTH-TYPE TRANSCRIPTIONAL REGULATOR RUTR"/>
    <property type="match status" value="1"/>
</dbReference>
<protein>
    <submittedName>
        <fullName evidence="4">AcrR family transcriptional regulator</fullName>
    </submittedName>
</protein>
<organism evidence="4 5">
    <name type="scientific">Pseudoteredinibacter isoporae</name>
    <dbReference type="NCBI Taxonomy" id="570281"/>
    <lineage>
        <taxon>Bacteria</taxon>
        <taxon>Pseudomonadati</taxon>
        <taxon>Pseudomonadota</taxon>
        <taxon>Gammaproteobacteria</taxon>
        <taxon>Cellvibrionales</taxon>
        <taxon>Cellvibrionaceae</taxon>
        <taxon>Pseudoteredinibacter</taxon>
    </lineage>
</organism>
<dbReference type="Proteomes" id="UP000528457">
    <property type="component" value="Unassembled WGS sequence"/>
</dbReference>
<dbReference type="EMBL" id="JACHHT010000002">
    <property type="protein sequence ID" value="MBB6521730.1"/>
    <property type="molecule type" value="Genomic_DNA"/>
</dbReference>
<dbReference type="PROSITE" id="PS50977">
    <property type="entry name" value="HTH_TETR_2"/>
    <property type="match status" value="1"/>
</dbReference>
<keyword evidence="5" id="KW-1185">Reference proteome</keyword>
<dbReference type="PANTHER" id="PTHR30055:SF235">
    <property type="entry name" value="TRANSCRIPTIONAL REGULATORY PROTEIN"/>
    <property type="match status" value="1"/>
</dbReference>
<dbReference type="InterPro" id="IPR050109">
    <property type="entry name" value="HTH-type_TetR-like_transc_reg"/>
</dbReference>
<evidence type="ECO:0000256" key="2">
    <source>
        <dbReference type="PROSITE-ProRule" id="PRU00335"/>
    </source>
</evidence>
<dbReference type="InterPro" id="IPR023772">
    <property type="entry name" value="DNA-bd_HTH_TetR-type_CS"/>
</dbReference>
<dbReference type="InterPro" id="IPR009057">
    <property type="entry name" value="Homeodomain-like_sf"/>
</dbReference>
<proteinExistence type="predicted"/>
<dbReference type="Pfam" id="PF00440">
    <property type="entry name" value="TetR_N"/>
    <property type="match status" value="1"/>
</dbReference>
<evidence type="ECO:0000313" key="5">
    <source>
        <dbReference type="Proteomes" id="UP000528457"/>
    </source>
</evidence>
<dbReference type="InterPro" id="IPR036271">
    <property type="entry name" value="Tet_transcr_reg_TetR-rel_C_sf"/>
</dbReference>
<keyword evidence="1 2" id="KW-0238">DNA-binding</keyword>
<evidence type="ECO:0000256" key="1">
    <source>
        <dbReference type="ARBA" id="ARBA00023125"/>
    </source>
</evidence>
<dbReference type="PROSITE" id="PS01081">
    <property type="entry name" value="HTH_TETR_1"/>
    <property type="match status" value="1"/>
</dbReference>
<reference evidence="4 5" key="1">
    <citation type="submission" date="2020-08" db="EMBL/GenBank/DDBJ databases">
        <title>Genomic Encyclopedia of Type Strains, Phase IV (KMG-IV): sequencing the most valuable type-strain genomes for metagenomic binning, comparative biology and taxonomic classification.</title>
        <authorList>
            <person name="Goeker M."/>
        </authorList>
    </citation>
    <scope>NUCLEOTIDE SEQUENCE [LARGE SCALE GENOMIC DNA]</scope>
    <source>
        <strain evidence="4 5">DSM 22368</strain>
    </source>
</reference>
<dbReference type="PRINTS" id="PR00455">
    <property type="entry name" value="HTHTETR"/>
</dbReference>
<name>A0A7X0MW21_9GAMM</name>
<comment type="caution">
    <text evidence="4">The sequence shown here is derived from an EMBL/GenBank/DDBJ whole genome shotgun (WGS) entry which is preliminary data.</text>
</comment>
<dbReference type="GO" id="GO:0000976">
    <property type="term" value="F:transcription cis-regulatory region binding"/>
    <property type="evidence" value="ECO:0007669"/>
    <property type="project" value="TreeGrafter"/>
</dbReference>
<accession>A0A7X0MW21</accession>
<sequence length="226" mass="25271">MAQKETVERILDAASVLFAERGYAETSLRTITTAAGVNLASVNYHFGSKKALIQAVFARILDPFCKQLASNLDRLQGSDQVEVEAMFRCLFSTLMETVAAKPGLNQAEQVLELQRFMRLLGMAYTQSQGHLRRFIVSQYGDLYRRFLNLLRETLPGINPVDFYWQLYFLLGATVFTLSSIDSIQGIIEDNFAEHSGVERALELLIPTLTRMMQIPASPASPEGIAL</sequence>
<dbReference type="RefSeq" id="WP_166844643.1">
    <property type="nucleotide sequence ID" value="NZ_JAAONY010000002.1"/>
</dbReference>
<evidence type="ECO:0000259" key="3">
    <source>
        <dbReference type="PROSITE" id="PS50977"/>
    </source>
</evidence>
<feature type="domain" description="HTH tetR-type" evidence="3">
    <location>
        <begin position="4"/>
        <end position="64"/>
    </location>
</feature>
<dbReference type="Gene3D" id="1.10.357.10">
    <property type="entry name" value="Tetracycline Repressor, domain 2"/>
    <property type="match status" value="1"/>
</dbReference>
<feature type="DNA-binding region" description="H-T-H motif" evidence="2">
    <location>
        <begin position="27"/>
        <end position="46"/>
    </location>
</feature>
<dbReference type="InterPro" id="IPR001647">
    <property type="entry name" value="HTH_TetR"/>
</dbReference>
<dbReference type="InterPro" id="IPR041586">
    <property type="entry name" value="PsrA_TetR_C"/>
</dbReference>
<dbReference type="Pfam" id="PF17939">
    <property type="entry name" value="TetR_C_30"/>
    <property type="match status" value="1"/>
</dbReference>